<dbReference type="AlphaFoldDB" id="A0A934MSG7"/>
<evidence type="ECO:0000313" key="4">
    <source>
        <dbReference type="Proteomes" id="UP000602124"/>
    </source>
</evidence>
<feature type="region of interest" description="Disordered" evidence="1">
    <location>
        <begin position="157"/>
        <end position="179"/>
    </location>
</feature>
<accession>A0A934MSG7</accession>
<feature type="chain" id="PRO_5038095045" evidence="2">
    <location>
        <begin position="28"/>
        <end position="502"/>
    </location>
</feature>
<proteinExistence type="predicted"/>
<feature type="signal peptide" evidence="2">
    <location>
        <begin position="1"/>
        <end position="27"/>
    </location>
</feature>
<keyword evidence="4" id="KW-1185">Reference proteome</keyword>
<name>A0A934MSG7_9HYPH</name>
<evidence type="ECO:0000313" key="3">
    <source>
        <dbReference type="EMBL" id="MBJ3786439.1"/>
    </source>
</evidence>
<feature type="compositionally biased region" description="Acidic residues" evidence="1">
    <location>
        <begin position="245"/>
        <end position="255"/>
    </location>
</feature>
<feature type="region of interest" description="Disordered" evidence="1">
    <location>
        <begin position="245"/>
        <end position="272"/>
    </location>
</feature>
<dbReference type="Proteomes" id="UP000602124">
    <property type="component" value="Unassembled WGS sequence"/>
</dbReference>
<dbReference type="EMBL" id="JAEKMH010000004">
    <property type="protein sequence ID" value="MBJ3786439.1"/>
    <property type="molecule type" value="Genomic_DNA"/>
</dbReference>
<protein>
    <submittedName>
        <fullName evidence="3">Uncharacterized protein</fullName>
    </submittedName>
</protein>
<reference evidence="3" key="1">
    <citation type="submission" date="2020-12" db="EMBL/GenBank/DDBJ databases">
        <title>Devosia sp. MSA67 isolated from Mo River.</title>
        <authorList>
            <person name="Ma F."/>
            <person name="Zi Z."/>
        </authorList>
    </citation>
    <scope>NUCLEOTIDE SEQUENCE</scope>
    <source>
        <strain evidence="3">MSA67</strain>
    </source>
</reference>
<organism evidence="3 4">
    <name type="scientific">Devosia sediminis</name>
    <dbReference type="NCBI Taxonomy" id="2798801"/>
    <lineage>
        <taxon>Bacteria</taxon>
        <taxon>Pseudomonadati</taxon>
        <taxon>Pseudomonadota</taxon>
        <taxon>Alphaproteobacteria</taxon>
        <taxon>Hyphomicrobiales</taxon>
        <taxon>Devosiaceae</taxon>
        <taxon>Devosia</taxon>
    </lineage>
</organism>
<dbReference type="RefSeq" id="WP_198877626.1">
    <property type="nucleotide sequence ID" value="NZ_JAEKMH010000004.1"/>
</dbReference>
<comment type="caution">
    <text evidence="3">The sequence shown here is derived from an EMBL/GenBank/DDBJ whole genome shotgun (WGS) entry which is preliminary data.</text>
</comment>
<gene>
    <name evidence="3" type="ORF">JEQ47_17065</name>
</gene>
<keyword evidence="2" id="KW-0732">Signal</keyword>
<sequence length="502" mass="52703">MRTFNKCLGATGLALILVAGLVAPSQAQSGADIDFGDDSSEWANDGECDDPRFTGEGMASELEDADIGKDATDCQAAFDAGSITLAETGEIAGDPPVGSGDIDFGDDTSEWANDGECDDMRFTGEGMAAELEDVDVARDATDCRTAFEAGTITLAEPDEGDADATEPVTTRPEDIDFGDDTSEWANDGECDDSRFAGSAMAEELEDADIGHDATDCRTAYEAGELTLVDTVSITPTPGQIDFGDDSSEWANDQECDDPRFAGSGMASDPTDEDILRDATDCRTAYEDGTITLAEDAPDQPMTPVSGSVLEALAARIDFGDDSGAWPNDGECDDPDFFGAGVVTDPSDSERLKDASDCRAAFLAGNAALKSGSDLGGIFDFGSDTSEWANDGQCDDWRFTGEGMAKKLSSMDVLGDASDCQALVNSGEISIKPVFDPNYVLGAPYDSSGVNFGDNSSSYANDNICDDPRFEGPGVASTLLDSDLEKDSADCQALFEQGKITLR</sequence>
<evidence type="ECO:0000256" key="2">
    <source>
        <dbReference type="SAM" id="SignalP"/>
    </source>
</evidence>
<evidence type="ECO:0000256" key="1">
    <source>
        <dbReference type="SAM" id="MobiDB-lite"/>
    </source>
</evidence>